<dbReference type="GO" id="GO:0016787">
    <property type="term" value="F:hydrolase activity"/>
    <property type="evidence" value="ECO:0007669"/>
    <property type="project" value="UniProtKB-KW"/>
</dbReference>
<proteinExistence type="predicted"/>
<dbReference type="GO" id="GO:0045943">
    <property type="term" value="P:positive regulation of transcription by RNA polymerase I"/>
    <property type="evidence" value="ECO:0007669"/>
    <property type="project" value="TreeGrafter"/>
</dbReference>
<dbReference type="GO" id="GO:0003724">
    <property type="term" value="F:RNA helicase activity"/>
    <property type="evidence" value="ECO:0007669"/>
    <property type="project" value="UniProtKB-EC"/>
</dbReference>
<keyword evidence="3" id="KW-0347">Helicase</keyword>
<evidence type="ECO:0000256" key="1">
    <source>
        <dbReference type="ARBA" id="ARBA00012552"/>
    </source>
</evidence>
<dbReference type="SUPFAM" id="SSF52540">
    <property type="entry name" value="P-loop containing nucleoside triphosphate hydrolases"/>
    <property type="match status" value="1"/>
</dbReference>
<organism evidence="6 7">
    <name type="scientific">Yarrowia lipolytica</name>
    <name type="common">Candida lipolytica</name>
    <dbReference type="NCBI Taxonomy" id="4952"/>
    <lineage>
        <taxon>Eukaryota</taxon>
        <taxon>Fungi</taxon>
        <taxon>Dikarya</taxon>
        <taxon>Ascomycota</taxon>
        <taxon>Saccharomycotina</taxon>
        <taxon>Dipodascomycetes</taxon>
        <taxon>Dipodascales</taxon>
        <taxon>Dipodascales incertae sedis</taxon>
        <taxon>Yarrowia</taxon>
    </lineage>
</organism>
<protein>
    <recommendedName>
        <fullName evidence="1">RNA helicase</fullName>
        <ecNumber evidence="1">3.6.4.13</ecNumber>
    </recommendedName>
</protein>
<dbReference type="VEuPathDB" id="FungiDB:YALI1_E03396g"/>
<keyword evidence="3" id="KW-0547">Nucleotide-binding</keyword>
<dbReference type="KEGG" id="yli:2912646"/>
<comment type="catalytic activity">
    <reaction evidence="4">
        <text>ATP + H2O = ADP + phosphate + H(+)</text>
        <dbReference type="Rhea" id="RHEA:13065"/>
        <dbReference type="ChEBI" id="CHEBI:15377"/>
        <dbReference type="ChEBI" id="CHEBI:15378"/>
        <dbReference type="ChEBI" id="CHEBI:30616"/>
        <dbReference type="ChEBI" id="CHEBI:43474"/>
        <dbReference type="ChEBI" id="CHEBI:456216"/>
        <dbReference type="EC" id="3.6.4.13"/>
    </reaction>
</comment>
<keyword evidence="3" id="KW-0067">ATP-binding</keyword>
<evidence type="ECO:0000256" key="4">
    <source>
        <dbReference type="ARBA" id="ARBA00047984"/>
    </source>
</evidence>
<dbReference type="eggNOG" id="KOG0922">
    <property type="taxonomic scope" value="Eukaryota"/>
</dbReference>
<evidence type="ECO:0000256" key="3">
    <source>
        <dbReference type="ARBA" id="ARBA00022806"/>
    </source>
</evidence>
<dbReference type="InterPro" id="IPR027417">
    <property type="entry name" value="P-loop_NTPase"/>
</dbReference>
<reference evidence="6 7" key="1">
    <citation type="journal article" date="2016" name="PLoS ONE">
        <title>Sequence Assembly of Yarrowia lipolytica Strain W29/CLIB89 Shows Transposable Element Diversity.</title>
        <authorList>
            <person name="Magnan C."/>
            <person name="Yu J."/>
            <person name="Chang I."/>
            <person name="Jahn E."/>
            <person name="Kanomata Y."/>
            <person name="Wu J."/>
            <person name="Zeller M."/>
            <person name="Oakes M."/>
            <person name="Baldi P."/>
            <person name="Sandmeyer S."/>
        </authorList>
    </citation>
    <scope>NUCLEOTIDE SEQUENCE [LARGE SCALE GENOMIC DNA]</scope>
    <source>
        <strain evidence="7">CLIB89(W29)</strain>
    </source>
</reference>
<name>A0A1H6Q6M2_YARLL</name>
<feature type="domain" description="Helicase-associated" evidence="5">
    <location>
        <begin position="382"/>
        <end position="482"/>
    </location>
</feature>
<dbReference type="Gene3D" id="3.40.50.300">
    <property type="entry name" value="P-loop containing nucleotide triphosphate hydrolases"/>
    <property type="match status" value="1"/>
</dbReference>
<gene>
    <name evidence="6" type="ORF">YALI1_E03396g</name>
</gene>
<evidence type="ECO:0000259" key="5">
    <source>
        <dbReference type="SMART" id="SM00847"/>
    </source>
</evidence>
<dbReference type="GeneID" id="2912646"/>
<dbReference type="InterPro" id="IPR007502">
    <property type="entry name" value="Helicase-assoc_dom"/>
</dbReference>
<dbReference type="EC" id="3.6.4.13" evidence="1"/>
<sequence length="549" mass="61355">MNLAQWSIIQNGAKIVAHMGTGNNAYIIACYSNSRPAVMLPLLIQMNHTNTNIAVVVHTETAAKRYSKEIEETSKVAGTPCSSQCFLRWDSLPIDSKCTYFTPESFLKAFGQQQEIPYTHIIVLDTHERLQWGETVLAVLKKVYTGPLVLCCSPLPKAIGYLQDFYEGASIIALQDIEVVDMHYLDHPSCNLVDTAVDTAVNISSMEGDGHIIMFLSTREEVLLVIRGINDRLQSQQKGGDVSVVPFYKAMKREELEELYDALDKRGGRTIIVATAMAQDYTSLPPDIKYVVDSGLQTSQEGKQIWATKLDCEIRANRVSSTGGKVYRLFTEEMFEDLIDMCPAEVMVDKLDQVVLYWLSLGVKNILTLETPSKYPQRLLSSALTTLHHASLISNDGQLTRVAQSVSSLSICLPFIPTRFIAAIGHSLSESCTSQILSIVAMELAGGLNEAYYTPKEVVKREEAKNIHALFQVEEGPYITLLNIYESACTPKLKHTRWFVEHFLNYQMIRMATNIRHELASVIGVGAVNADKDEQMTGCLEIVKRYFDE</sequence>
<dbReference type="GO" id="GO:0005730">
    <property type="term" value="C:nucleolus"/>
    <property type="evidence" value="ECO:0007669"/>
    <property type="project" value="TreeGrafter"/>
</dbReference>
<dbReference type="RefSeq" id="XP_503472.3">
    <property type="nucleotide sequence ID" value="XM_503472.3"/>
</dbReference>
<dbReference type="VEuPathDB" id="FungiDB:YALI0_E02750g"/>
<dbReference type="PANTHER" id="PTHR18934">
    <property type="entry name" value="ATP-DEPENDENT RNA HELICASE"/>
    <property type="match status" value="1"/>
</dbReference>
<accession>A0A1H6Q6M2</accession>
<dbReference type="PANTHER" id="PTHR18934:SF118">
    <property type="entry name" value="ATP-DEPENDENT RNA HELICASE DHX33"/>
    <property type="match status" value="1"/>
</dbReference>
<dbReference type="AlphaFoldDB" id="A0A1H6Q6M2"/>
<evidence type="ECO:0000313" key="6">
    <source>
        <dbReference type="EMBL" id="AOW04866.1"/>
    </source>
</evidence>
<keyword evidence="2" id="KW-0378">Hydrolase</keyword>
<dbReference type="EMBL" id="CP017557">
    <property type="protein sequence ID" value="AOW04866.1"/>
    <property type="molecule type" value="Genomic_DNA"/>
</dbReference>
<dbReference type="Proteomes" id="UP000182444">
    <property type="component" value="Chromosome 1E"/>
</dbReference>
<dbReference type="SMART" id="SM00847">
    <property type="entry name" value="HA2"/>
    <property type="match status" value="1"/>
</dbReference>
<dbReference type="GO" id="GO:0003725">
    <property type="term" value="F:double-stranded RNA binding"/>
    <property type="evidence" value="ECO:0007669"/>
    <property type="project" value="TreeGrafter"/>
</dbReference>
<evidence type="ECO:0000313" key="7">
    <source>
        <dbReference type="Proteomes" id="UP000182444"/>
    </source>
</evidence>
<evidence type="ECO:0000256" key="2">
    <source>
        <dbReference type="ARBA" id="ARBA00022801"/>
    </source>
</evidence>